<name>R4V454_COPFO</name>
<dbReference type="GO" id="GO:0005765">
    <property type="term" value="C:lysosomal membrane"/>
    <property type="evidence" value="ECO:0007669"/>
    <property type="project" value="TreeGrafter"/>
</dbReference>
<organism evidence="6">
    <name type="scientific">Coptotermes formosanus</name>
    <name type="common">Formosan subterranean termite</name>
    <dbReference type="NCBI Taxonomy" id="36987"/>
    <lineage>
        <taxon>Eukaryota</taxon>
        <taxon>Metazoa</taxon>
        <taxon>Ecdysozoa</taxon>
        <taxon>Arthropoda</taxon>
        <taxon>Hexapoda</taxon>
        <taxon>Insecta</taxon>
        <taxon>Pterygota</taxon>
        <taxon>Neoptera</taxon>
        <taxon>Polyneoptera</taxon>
        <taxon>Dictyoptera</taxon>
        <taxon>Blattodea</taxon>
        <taxon>Blattoidea</taxon>
        <taxon>Termitoidae</taxon>
        <taxon>Rhinotermitidae</taxon>
        <taxon>Coptotermes</taxon>
    </lineage>
</organism>
<dbReference type="EMBL" id="KC740799">
    <property type="protein sequence ID" value="AGM32623.1"/>
    <property type="molecule type" value="mRNA"/>
</dbReference>
<keyword evidence="2 5" id="KW-0812">Transmembrane</keyword>
<evidence type="ECO:0000256" key="5">
    <source>
        <dbReference type="SAM" id="Phobius"/>
    </source>
</evidence>
<evidence type="ECO:0000313" key="6">
    <source>
        <dbReference type="EMBL" id="AGM32623.1"/>
    </source>
</evidence>
<feature type="transmembrane region" description="Helical" evidence="5">
    <location>
        <begin position="136"/>
        <end position="160"/>
    </location>
</feature>
<proteinExistence type="evidence at transcript level"/>
<dbReference type="InterPro" id="IPR051115">
    <property type="entry name" value="LAPTM_transporter"/>
</dbReference>
<dbReference type="PANTHER" id="PTHR12479:SF10">
    <property type="entry name" value="LYSOSOMAL-ASSOCIATED TRANSMEMBRANE PROTEIN"/>
    <property type="match status" value="1"/>
</dbReference>
<dbReference type="InterPro" id="IPR031720">
    <property type="entry name" value="DUF4728"/>
</dbReference>
<dbReference type="Pfam" id="PF15860">
    <property type="entry name" value="DUF4728"/>
    <property type="match status" value="1"/>
</dbReference>
<dbReference type="AlphaFoldDB" id="R4V454"/>
<sequence length="181" mass="19609">MSYIKAMGFEVKCVRVLDRMPCCCCSCDLKVATCVLGWLVLIADVGNFLRSAVGLVMFQDLKDVPPQDTPAFLSSALIVSAIGVLVSGLLLYGAHNERPGFMLPFVILQMIGIVASALIVVGVSIFLFTVNILAGFLMLGIGGLCVALDSFFWVVIYSYYRKLEEHCYPYCGTCPDAIVTG</sequence>
<keyword evidence="4 5" id="KW-0472">Membrane</keyword>
<dbReference type="PANTHER" id="PTHR12479">
    <property type="entry name" value="LYSOSOMAL-ASSOCIATED TRANSMEMBRANE PROTEIN"/>
    <property type="match status" value="1"/>
</dbReference>
<evidence type="ECO:0000256" key="4">
    <source>
        <dbReference type="ARBA" id="ARBA00023136"/>
    </source>
</evidence>
<evidence type="ECO:0000256" key="1">
    <source>
        <dbReference type="ARBA" id="ARBA00004127"/>
    </source>
</evidence>
<feature type="transmembrane region" description="Helical" evidence="5">
    <location>
        <begin position="105"/>
        <end position="130"/>
    </location>
</feature>
<reference evidence="6" key="1">
    <citation type="submission" date="2013-03" db="EMBL/GenBank/DDBJ databases">
        <title>Immune-Related transcriptome of Coptotermes formosanus Shiraki workers: the defense mechanism.</title>
        <authorList>
            <person name="Hussain A."/>
            <person name="Li Y.F."/>
            <person name="Wen S.Y."/>
        </authorList>
    </citation>
    <scope>NUCLEOTIDE SEQUENCE</scope>
</reference>
<accession>R4V454</accession>
<feature type="transmembrane region" description="Helical" evidence="5">
    <location>
        <begin position="71"/>
        <end position="93"/>
    </location>
</feature>
<dbReference type="GO" id="GO:0012505">
    <property type="term" value="C:endomembrane system"/>
    <property type="evidence" value="ECO:0007669"/>
    <property type="project" value="UniProtKB-SubCell"/>
</dbReference>
<evidence type="ECO:0000256" key="2">
    <source>
        <dbReference type="ARBA" id="ARBA00022692"/>
    </source>
</evidence>
<evidence type="ECO:0000256" key="3">
    <source>
        <dbReference type="ARBA" id="ARBA00022989"/>
    </source>
</evidence>
<keyword evidence="3 5" id="KW-1133">Transmembrane helix</keyword>
<protein>
    <submittedName>
        <fullName evidence="6">Uncharacterized protein</fullName>
    </submittedName>
</protein>
<comment type="subcellular location">
    <subcellularLocation>
        <location evidence="1">Endomembrane system</location>
        <topology evidence="1">Multi-pass membrane protein</topology>
    </subcellularLocation>
</comment>